<name>A0ABR8SKK4_9BACL</name>
<gene>
    <name evidence="1" type="ORF">H9648_08110</name>
</gene>
<keyword evidence="2" id="KW-1185">Reference proteome</keyword>
<protein>
    <submittedName>
        <fullName evidence="1">Uncharacterized protein</fullName>
    </submittedName>
</protein>
<organism evidence="1 2">
    <name type="scientific">Fictibacillus norfolkensis</name>
    <dbReference type="NCBI Taxonomy" id="2762233"/>
    <lineage>
        <taxon>Bacteria</taxon>
        <taxon>Bacillati</taxon>
        <taxon>Bacillota</taxon>
        <taxon>Bacilli</taxon>
        <taxon>Bacillales</taxon>
        <taxon>Fictibacillaceae</taxon>
        <taxon>Fictibacillus</taxon>
    </lineage>
</organism>
<comment type="caution">
    <text evidence="1">The sequence shown here is derived from an EMBL/GenBank/DDBJ whole genome shotgun (WGS) entry which is preliminary data.</text>
</comment>
<dbReference type="RefSeq" id="WP_191753398.1">
    <property type="nucleotide sequence ID" value="NZ_JACSQM010000003.1"/>
</dbReference>
<reference evidence="1 2" key="1">
    <citation type="submission" date="2020-08" db="EMBL/GenBank/DDBJ databases">
        <title>A Genomic Blueprint of the Chicken Gut Microbiome.</title>
        <authorList>
            <person name="Gilroy R."/>
            <person name="Ravi A."/>
            <person name="Getino M."/>
            <person name="Pursley I."/>
            <person name="Horton D.L."/>
            <person name="Alikhan N.-F."/>
            <person name="Baker D."/>
            <person name="Gharbi K."/>
            <person name="Hall N."/>
            <person name="Watson M."/>
            <person name="Adriaenssens E.M."/>
            <person name="Foster-Nyarko E."/>
            <person name="Jarju S."/>
            <person name="Secka A."/>
            <person name="Antonio M."/>
            <person name="Oren A."/>
            <person name="Chaudhuri R."/>
            <person name="La Ragione R.M."/>
            <person name="Hildebrand F."/>
            <person name="Pallen M.J."/>
        </authorList>
    </citation>
    <scope>NUCLEOTIDE SEQUENCE [LARGE SCALE GENOMIC DNA]</scope>
    <source>
        <strain evidence="1 2">Sa2CUA10</strain>
    </source>
</reference>
<accession>A0ABR8SKK4</accession>
<proteinExistence type="predicted"/>
<evidence type="ECO:0000313" key="2">
    <source>
        <dbReference type="Proteomes" id="UP000603641"/>
    </source>
</evidence>
<dbReference type="EMBL" id="JACSQM010000003">
    <property type="protein sequence ID" value="MBD7964015.1"/>
    <property type="molecule type" value="Genomic_DNA"/>
</dbReference>
<sequence length="214" mass="22880">MSKRRNHFHNNCFSCDDLSRAGLGSGIAVKEISFQPLTTTTTTFPILITLDDGVATTGIEFLRNGVASGLQTLTGGVYDIAYLISSTVTTTTGVANTLLFELVTSTGRVIADSTSTQFFPAASPAGFSANTNLELGLNVRLMPGESVSIILRSITPLISAGTITINTASLFITPTPTIEEFREESSNCCIESSIHHCKKSSLFGGQKNSQYRKR</sequence>
<dbReference type="Proteomes" id="UP000603641">
    <property type="component" value="Unassembled WGS sequence"/>
</dbReference>
<evidence type="ECO:0000313" key="1">
    <source>
        <dbReference type="EMBL" id="MBD7964015.1"/>
    </source>
</evidence>